<keyword evidence="4" id="KW-0804">Transcription</keyword>
<proteinExistence type="predicted"/>
<dbReference type="PROSITE" id="PS50977">
    <property type="entry name" value="HTH_TETR_2"/>
    <property type="match status" value="1"/>
</dbReference>
<accession>A0ABP8K047</accession>
<evidence type="ECO:0000256" key="1">
    <source>
        <dbReference type="ARBA" id="ARBA00022491"/>
    </source>
</evidence>
<keyword evidence="1" id="KW-0678">Repressor</keyword>
<dbReference type="Gene3D" id="1.10.357.10">
    <property type="entry name" value="Tetracycline Repressor, domain 2"/>
    <property type="match status" value="1"/>
</dbReference>
<dbReference type="InterPro" id="IPR009057">
    <property type="entry name" value="Homeodomain-like_sf"/>
</dbReference>
<dbReference type="RefSeq" id="WP_246196890.1">
    <property type="nucleotide sequence ID" value="NZ_BAABFX010000032.1"/>
</dbReference>
<dbReference type="SUPFAM" id="SSF46689">
    <property type="entry name" value="Homeodomain-like"/>
    <property type="match status" value="1"/>
</dbReference>
<gene>
    <name evidence="7" type="ORF">GCM10023153_23200</name>
</gene>
<dbReference type="InterPro" id="IPR001647">
    <property type="entry name" value="HTH_TetR"/>
</dbReference>
<evidence type="ECO:0000256" key="2">
    <source>
        <dbReference type="ARBA" id="ARBA00023015"/>
    </source>
</evidence>
<dbReference type="SUPFAM" id="SSF48498">
    <property type="entry name" value="Tetracyclin repressor-like, C-terminal domain"/>
    <property type="match status" value="1"/>
</dbReference>
<dbReference type="EMBL" id="BAABFX010000032">
    <property type="protein sequence ID" value="GAA4398376.1"/>
    <property type="molecule type" value="Genomic_DNA"/>
</dbReference>
<organism evidence="7 8">
    <name type="scientific">Ornithinibacter aureus</name>
    <dbReference type="NCBI Taxonomy" id="622664"/>
    <lineage>
        <taxon>Bacteria</taxon>
        <taxon>Bacillati</taxon>
        <taxon>Actinomycetota</taxon>
        <taxon>Actinomycetes</taxon>
        <taxon>Micrococcales</taxon>
        <taxon>Intrasporangiaceae</taxon>
        <taxon>Ornithinibacter</taxon>
    </lineage>
</organism>
<keyword evidence="2" id="KW-0805">Transcription regulation</keyword>
<dbReference type="Pfam" id="PF00440">
    <property type="entry name" value="TetR_N"/>
    <property type="match status" value="1"/>
</dbReference>
<reference evidence="8" key="1">
    <citation type="journal article" date="2019" name="Int. J. Syst. Evol. Microbiol.">
        <title>The Global Catalogue of Microorganisms (GCM) 10K type strain sequencing project: providing services to taxonomists for standard genome sequencing and annotation.</title>
        <authorList>
            <consortium name="The Broad Institute Genomics Platform"/>
            <consortium name="The Broad Institute Genome Sequencing Center for Infectious Disease"/>
            <person name="Wu L."/>
            <person name="Ma J."/>
        </authorList>
    </citation>
    <scope>NUCLEOTIDE SEQUENCE [LARGE SCALE GENOMIC DNA]</scope>
    <source>
        <strain evidence="8">JCM 17738</strain>
    </source>
</reference>
<evidence type="ECO:0000256" key="5">
    <source>
        <dbReference type="PROSITE-ProRule" id="PRU00335"/>
    </source>
</evidence>
<name>A0ABP8K047_9MICO</name>
<dbReference type="PRINTS" id="PR00400">
    <property type="entry name" value="TETREPRESSOR"/>
</dbReference>
<evidence type="ECO:0000256" key="3">
    <source>
        <dbReference type="ARBA" id="ARBA00023125"/>
    </source>
</evidence>
<dbReference type="InterPro" id="IPR036271">
    <property type="entry name" value="Tet_transcr_reg_TetR-rel_C_sf"/>
</dbReference>
<evidence type="ECO:0000313" key="7">
    <source>
        <dbReference type="EMBL" id="GAA4398376.1"/>
    </source>
</evidence>
<evidence type="ECO:0000313" key="8">
    <source>
        <dbReference type="Proteomes" id="UP001500390"/>
    </source>
</evidence>
<dbReference type="InterPro" id="IPR003012">
    <property type="entry name" value="Tet_transcr_reg_TetR"/>
</dbReference>
<dbReference type="PANTHER" id="PTHR30055:SF151">
    <property type="entry name" value="TRANSCRIPTIONAL REGULATORY PROTEIN"/>
    <property type="match status" value="1"/>
</dbReference>
<dbReference type="InterPro" id="IPR050109">
    <property type="entry name" value="HTH-type_TetR-like_transc_reg"/>
</dbReference>
<keyword evidence="8" id="KW-1185">Reference proteome</keyword>
<feature type="domain" description="HTH tetR-type" evidence="6">
    <location>
        <begin position="14"/>
        <end position="74"/>
    </location>
</feature>
<feature type="DNA-binding region" description="H-T-H motif" evidence="5">
    <location>
        <begin position="37"/>
        <end position="56"/>
    </location>
</feature>
<dbReference type="PANTHER" id="PTHR30055">
    <property type="entry name" value="HTH-TYPE TRANSCRIPTIONAL REGULATOR RUTR"/>
    <property type="match status" value="1"/>
</dbReference>
<evidence type="ECO:0000256" key="4">
    <source>
        <dbReference type="ARBA" id="ARBA00023163"/>
    </source>
</evidence>
<dbReference type="Proteomes" id="UP001500390">
    <property type="component" value="Unassembled WGS sequence"/>
</dbReference>
<dbReference type="Gene3D" id="1.10.10.60">
    <property type="entry name" value="Homeodomain-like"/>
    <property type="match status" value="1"/>
</dbReference>
<dbReference type="Pfam" id="PF02909">
    <property type="entry name" value="TetR_C_1"/>
    <property type="match status" value="1"/>
</dbReference>
<protein>
    <recommendedName>
        <fullName evidence="6">HTH tetR-type domain-containing protein</fullName>
    </recommendedName>
</protein>
<dbReference type="InterPro" id="IPR007362">
    <property type="entry name" value="DUF429"/>
</dbReference>
<comment type="caution">
    <text evidence="7">The sequence shown here is derived from an EMBL/GenBank/DDBJ whole genome shotgun (WGS) entry which is preliminary data.</text>
</comment>
<dbReference type="Pfam" id="PF04250">
    <property type="entry name" value="DUF429"/>
    <property type="match status" value="1"/>
</dbReference>
<sequence length="481" mass="50747">MPSAHPENPRTRSALSRERVIAQAVALADEKGLAALSMRALAGRLGVEAMSLYHHVAGKEALLDAMLDVVFAEMHLPVIGGDWRAELRARSVSGRTVLLRHRWAVGMMDSPRNPGQESIRHHDAVLGCLAAGGFSLEAAGTASALLDSHLYGFMAQEVSLPFTTVDELAEIGATLIGPEVQAAFPHFTRYAQERAIQPGYAFGNEFEPSLDLVLGALEVLRANPDAAATAAAAAATSASTPVATPVGPDPIEVTVPVLGVDACPFGWVGALLVPGAPRPRVILGETIGQLVEMVRADVDILVVGIDIPIGLPDSTPRQADALARTELTGRASTVFTTLTRSAYLADTRVEADAVNRRLSGQGVGAQAFGLKAKILEVDAWLRIRPTIEVIEVHPEVSFAAMARAPLPPKRSEEGRAQRLATLAASGIARPSVLKGSGYAPDDVLDACAVAWSAHRRATGDARRLPDPPEVFSDGIRAAIHV</sequence>
<evidence type="ECO:0000259" key="6">
    <source>
        <dbReference type="PROSITE" id="PS50977"/>
    </source>
</evidence>
<keyword evidence="3 5" id="KW-0238">DNA-binding</keyword>
<dbReference type="InterPro" id="IPR004111">
    <property type="entry name" value="Repressor_TetR_C"/>
</dbReference>